<gene>
    <name evidence="1" type="ORF">CDAR_16311</name>
</gene>
<dbReference type="EMBL" id="BPLQ01015013">
    <property type="protein sequence ID" value="GIY85142.1"/>
    <property type="molecule type" value="Genomic_DNA"/>
</dbReference>
<evidence type="ECO:0000313" key="2">
    <source>
        <dbReference type="Proteomes" id="UP001054837"/>
    </source>
</evidence>
<proteinExistence type="predicted"/>
<evidence type="ECO:0000313" key="1">
    <source>
        <dbReference type="EMBL" id="GIY85142.1"/>
    </source>
</evidence>
<name>A0AAV4WRF1_9ARAC</name>
<sequence length="103" mass="11571">MKTIFTFPLASENLEGEDSDHWKIAFGSGQLLDVVQIIICNFDKYSSAGCPNIWKSQFYFNVCGGYVENADEYIALISIHVQLKVFLQLRGVSHSAVVKSYTD</sequence>
<comment type="caution">
    <text evidence="1">The sequence shown here is derived from an EMBL/GenBank/DDBJ whole genome shotgun (WGS) entry which is preliminary data.</text>
</comment>
<protein>
    <submittedName>
        <fullName evidence="1">Uncharacterized protein</fullName>
    </submittedName>
</protein>
<reference evidence="1 2" key="1">
    <citation type="submission" date="2021-06" db="EMBL/GenBank/DDBJ databases">
        <title>Caerostris darwini draft genome.</title>
        <authorList>
            <person name="Kono N."/>
            <person name="Arakawa K."/>
        </authorList>
    </citation>
    <scope>NUCLEOTIDE SEQUENCE [LARGE SCALE GENOMIC DNA]</scope>
</reference>
<accession>A0AAV4WRF1</accession>
<dbReference type="Proteomes" id="UP001054837">
    <property type="component" value="Unassembled WGS sequence"/>
</dbReference>
<keyword evidence="2" id="KW-1185">Reference proteome</keyword>
<feature type="non-terminal residue" evidence="1">
    <location>
        <position position="103"/>
    </location>
</feature>
<organism evidence="1 2">
    <name type="scientific">Caerostris darwini</name>
    <dbReference type="NCBI Taxonomy" id="1538125"/>
    <lineage>
        <taxon>Eukaryota</taxon>
        <taxon>Metazoa</taxon>
        <taxon>Ecdysozoa</taxon>
        <taxon>Arthropoda</taxon>
        <taxon>Chelicerata</taxon>
        <taxon>Arachnida</taxon>
        <taxon>Araneae</taxon>
        <taxon>Araneomorphae</taxon>
        <taxon>Entelegynae</taxon>
        <taxon>Araneoidea</taxon>
        <taxon>Araneidae</taxon>
        <taxon>Caerostris</taxon>
    </lineage>
</organism>
<dbReference type="AlphaFoldDB" id="A0AAV4WRF1"/>